<dbReference type="InterPro" id="IPR050833">
    <property type="entry name" value="Poly_Biosynth_Transport"/>
</dbReference>
<dbReference type="RefSeq" id="WP_008240632.1">
    <property type="nucleotide sequence ID" value="NZ_AJJU01000032.1"/>
</dbReference>
<dbReference type="PATRIC" id="fig|946077.3.peg.2241"/>
<keyword evidence="3 6" id="KW-0812">Transmembrane</keyword>
<dbReference type="OrthoDB" id="88014at2"/>
<feature type="transmembrane region" description="Helical" evidence="6">
    <location>
        <begin position="328"/>
        <end position="348"/>
    </location>
</feature>
<dbReference type="EMBL" id="AJJU01000032">
    <property type="protein sequence ID" value="EID72862.1"/>
    <property type="molecule type" value="Genomic_DNA"/>
</dbReference>
<feature type="transmembrane region" description="Helical" evidence="6">
    <location>
        <begin position="80"/>
        <end position="103"/>
    </location>
</feature>
<comment type="subcellular location">
    <subcellularLocation>
        <location evidence="1">Cell membrane</location>
        <topology evidence="1">Multi-pass membrane protein</topology>
    </subcellularLocation>
</comment>
<dbReference type="InterPro" id="IPR002797">
    <property type="entry name" value="Polysacc_synth"/>
</dbReference>
<dbReference type="Proteomes" id="UP000005938">
    <property type="component" value="Unassembled WGS sequence"/>
</dbReference>
<dbReference type="AlphaFoldDB" id="I0W8Z6"/>
<feature type="transmembrane region" description="Helical" evidence="6">
    <location>
        <begin position="446"/>
        <end position="466"/>
    </location>
</feature>
<reference evidence="7 8" key="1">
    <citation type="journal article" date="2012" name="J. Bacteriol.">
        <title>Genome Sequence of the Halotolerant Bacterium Imtechella halotolerans K1T.</title>
        <authorList>
            <person name="Kumar S."/>
            <person name="Vikram S."/>
            <person name="Subramanian S."/>
            <person name="Raghava G.P."/>
            <person name="Pinnaka A.K."/>
        </authorList>
    </citation>
    <scope>NUCLEOTIDE SEQUENCE [LARGE SCALE GENOMIC DNA]</scope>
    <source>
        <strain evidence="7 8">K1</strain>
    </source>
</reference>
<dbReference type="STRING" id="946077.W5A_11119"/>
<feature type="transmembrane region" description="Helical" evidence="6">
    <location>
        <begin position="300"/>
        <end position="322"/>
    </location>
</feature>
<keyword evidence="8" id="KW-1185">Reference proteome</keyword>
<evidence type="ECO:0000256" key="4">
    <source>
        <dbReference type="ARBA" id="ARBA00022989"/>
    </source>
</evidence>
<dbReference type="PANTHER" id="PTHR30250:SF11">
    <property type="entry name" value="O-ANTIGEN TRANSPORTER-RELATED"/>
    <property type="match status" value="1"/>
</dbReference>
<keyword evidence="4 6" id="KW-1133">Transmembrane helix</keyword>
<proteinExistence type="predicted"/>
<accession>I0W8Z6</accession>
<organism evidence="7 8">
    <name type="scientific">Imtechella halotolerans K1</name>
    <dbReference type="NCBI Taxonomy" id="946077"/>
    <lineage>
        <taxon>Bacteria</taxon>
        <taxon>Pseudomonadati</taxon>
        <taxon>Bacteroidota</taxon>
        <taxon>Flavobacteriia</taxon>
        <taxon>Flavobacteriales</taxon>
        <taxon>Flavobacteriaceae</taxon>
        <taxon>Imtechella</taxon>
    </lineage>
</organism>
<keyword evidence="5 6" id="KW-0472">Membrane</keyword>
<feature type="transmembrane region" description="Helical" evidence="6">
    <location>
        <begin position="360"/>
        <end position="386"/>
    </location>
</feature>
<feature type="transmembrane region" description="Helical" evidence="6">
    <location>
        <begin position="392"/>
        <end position="410"/>
    </location>
</feature>
<gene>
    <name evidence="7" type="ORF">W5A_11119</name>
</gene>
<feature type="transmembrane region" description="Helical" evidence="6">
    <location>
        <begin position="422"/>
        <end position="440"/>
    </location>
</feature>
<dbReference type="eggNOG" id="COG2244">
    <property type="taxonomic scope" value="Bacteria"/>
</dbReference>
<keyword evidence="2" id="KW-1003">Cell membrane</keyword>
<feature type="transmembrane region" description="Helical" evidence="6">
    <location>
        <begin position="213"/>
        <end position="234"/>
    </location>
</feature>
<protein>
    <submittedName>
        <fullName evidence="7">Polysaccharide biosynthesis protein</fullName>
    </submittedName>
</protein>
<evidence type="ECO:0000313" key="7">
    <source>
        <dbReference type="EMBL" id="EID72862.1"/>
    </source>
</evidence>
<name>I0W8Z6_9FLAO</name>
<dbReference type="GO" id="GO:0005886">
    <property type="term" value="C:plasma membrane"/>
    <property type="evidence" value="ECO:0007669"/>
    <property type="project" value="UniProtKB-SubCell"/>
</dbReference>
<evidence type="ECO:0000256" key="1">
    <source>
        <dbReference type="ARBA" id="ARBA00004651"/>
    </source>
</evidence>
<dbReference type="Pfam" id="PF01943">
    <property type="entry name" value="Polysacc_synt"/>
    <property type="match status" value="1"/>
</dbReference>
<sequence>MGIVRSQSFKNTLYTYIGFIVGAINTLFFYTNFLSETYYGLVGYLLSTATILMPLMAFGVHNTLVKFYSSYTDVVQQQRFTFMMFLLPLAIILPVGALGIIGYEWIVELLSANNTIIAPYVWTIYVVAVALAYFEVFYAWTRVQLRSVFGNFMKEVFHRVGTMLLLITVYLEWLDVDGFIIAIVCMYVIRTLLMLLSAVLVKKPLLEFKLPSNAWPVFKYAALIIVAGSIAMLLLDVDKFMLAQYMPIENVAYYNVAVFIAMVIVVPSRAMYQITAPVTAQLLNKKQKDELADLYRRSSLTLYLISGVIFLLIVLNIKQMYLLLPSDYSQGLIVVFLISLAKLSDALIGNNNAILFNSSYYRMVLFFGLLLTVLTIALNMILIPIWGINGSALATLMAFWIYNGLKLFFIHRKYGIHPFTHSTLYATVLFIIVFVLFYFWDFSFHPVVNIVLKTILITLISVGTILKLRLSEDIQLMALHLFKRFK</sequence>
<feature type="transmembrane region" description="Helical" evidence="6">
    <location>
        <begin position="37"/>
        <end position="60"/>
    </location>
</feature>
<feature type="transmembrane region" description="Helical" evidence="6">
    <location>
        <begin position="12"/>
        <end position="31"/>
    </location>
</feature>
<evidence type="ECO:0000256" key="6">
    <source>
        <dbReference type="SAM" id="Phobius"/>
    </source>
</evidence>
<feature type="transmembrane region" description="Helical" evidence="6">
    <location>
        <begin position="179"/>
        <end position="201"/>
    </location>
</feature>
<feature type="transmembrane region" description="Helical" evidence="6">
    <location>
        <begin position="254"/>
        <end position="279"/>
    </location>
</feature>
<feature type="transmembrane region" description="Helical" evidence="6">
    <location>
        <begin position="156"/>
        <end position="173"/>
    </location>
</feature>
<comment type="caution">
    <text evidence="7">The sequence shown here is derived from an EMBL/GenBank/DDBJ whole genome shotgun (WGS) entry which is preliminary data.</text>
</comment>
<evidence type="ECO:0000256" key="5">
    <source>
        <dbReference type="ARBA" id="ARBA00023136"/>
    </source>
</evidence>
<evidence type="ECO:0000313" key="8">
    <source>
        <dbReference type="Proteomes" id="UP000005938"/>
    </source>
</evidence>
<feature type="transmembrane region" description="Helical" evidence="6">
    <location>
        <begin position="115"/>
        <end position="136"/>
    </location>
</feature>
<evidence type="ECO:0000256" key="2">
    <source>
        <dbReference type="ARBA" id="ARBA00022475"/>
    </source>
</evidence>
<evidence type="ECO:0000256" key="3">
    <source>
        <dbReference type="ARBA" id="ARBA00022692"/>
    </source>
</evidence>
<dbReference type="PANTHER" id="PTHR30250">
    <property type="entry name" value="PST FAMILY PREDICTED COLANIC ACID TRANSPORTER"/>
    <property type="match status" value="1"/>
</dbReference>